<dbReference type="EMBL" id="CAJEWN010001818">
    <property type="protein sequence ID" value="CAD2200229.1"/>
    <property type="molecule type" value="Genomic_DNA"/>
</dbReference>
<name>A0A6V7XLQ8_MELEN</name>
<keyword evidence="1" id="KW-0472">Membrane</keyword>
<keyword evidence="1" id="KW-1133">Transmembrane helix</keyword>
<feature type="transmembrane region" description="Helical" evidence="1">
    <location>
        <begin position="50"/>
        <end position="74"/>
    </location>
</feature>
<dbReference type="Proteomes" id="UP000580250">
    <property type="component" value="Unassembled WGS sequence"/>
</dbReference>
<keyword evidence="1" id="KW-0812">Transmembrane</keyword>
<proteinExistence type="predicted"/>
<sequence>MRTSFHRIRGFILLLFSIFPFSTFEAEAFGLFAFSFSFSSSNLIISSSFSIFGSLTNSIFGIFSFFNPLIFIYLKYYF</sequence>
<evidence type="ECO:0000313" key="2">
    <source>
        <dbReference type="EMBL" id="CAD2200229.1"/>
    </source>
</evidence>
<organism evidence="2 3">
    <name type="scientific">Meloidogyne enterolobii</name>
    <name type="common">Root-knot nematode worm</name>
    <name type="synonym">Meloidogyne mayaguensis</name>
    <dbReference type="NCBI Taxonomy" id="390850"/>
    <lineage>
        <taxon>Eukaryota</taxon>
        <taxon>Metazoa</taxon>
        <taxon>Ecdysozoa</taxon>
        <taxon>Nematoda</taxon>
        <taxon>Chromadorea</taxon>
        <taxon>Rhabditida</taxon>
        <taxon>Tylenchina</taxon>
        <taxon>Tylenchomorpha</taxon>
        <taxon>Tylenchoidea</taxon>
        <taxon>Meloidogynidae</taxon>
        <taxon>Meloidogyninae</taxon>
        <taxon>Meloidogyne</taxon>
    </lineage>
</organism>
<comment type="caution">
    <text evidence="2">The sequence shown here is derived from an EMBL/GenBank/DDBJ whole genome shotgun (WGS) entry which is preliminary data.</text>
</comment>
<gene>
    <name evidence="2" type="ORF">MENT_LOCUS53680</name>
</gene>
<reference evidence="2 3" key="1">
    <citation type="submission" date="2020-08" db="EMBL/GenBank/DDBJ databases">
        <authorList>
            <person name="Koutsovoulos G."/>
            <person name="Danchin GJ E."/>
        </authorList>
    </citation>
    <scope>NUCLEOTIDE SEQUENCE [LARGE SCALE GENOMIC DNA]</scope>
</reference>
<dbReference type="AlphaFoldDB" id="A0A6V7XLQ8"/>
<evidence type="ECO:0000313" key="3">
    <source>
        <dbReference type="Proteomes" id="UP000580250"/>
    </source>
</evidence>
<evidence type="ECO:0000256" key="1">
    <source>
        <dbReference type="SAM" id="Phobius"/>
    </source>
</evidence>
<accession>A0A6V7XLQ8</accession>
<protein>
    <submittedName>
        <fullName evidence="2">Uncharacterized protein</fullName>
    </submittedName>
</protein>